<organism evidence="3 4">
    <name type="scientific">Mycobacteroides franklinii</name>
    <dbReference type="NCBI Taxonomy" id="948102"/>
    <lineage>
        <taxon>Bacteria</taxon>
        <taxon>Bacillati</taxon>
        <taxon>Actinomycetota</taxon>
        <taxon>Actinomycetes</taxon>
        <taxon>Mycobacteriales</taxon>
        <taxon>Mycobacteriaceae</taxon>
        <taxon>Mycobacteroides</taxon>
    </lineage>
</organism>
<dbReference type="EMBL" id="MLIK01000004">
    <property type="protein sequence ID" value="OHU30806.1"/>
    <property type="molecule type" value="Genomic_DNA"/>
</dbReference>
<proteinExistence type="predicted"/>
<gene>
    <name evidence="3" type="ORF">BKG76_03535</name>
</gene>
<dbReference type="OrthoDB" id="4764795at2"/>
<sequence length="149" mass="16021">MLPRDPSHPEVTVRAWSDSEEEPTELLPVAPLPRGRSRQVWIVGLAAAIGVLVLIALGFLLLVPRQRTVPPLVPITSVTTPSLSPSASTSTAPAPTETVTETVTATSYVPVPAVTPTTDAPPSTTTTDPNDVWKACRQMHPHRWCNGYR</sequence>
<feature type="region of interest" description="Disordered" evidence="1">
    <location>
        <begin position="112"/>
        <end position="131"/>
    </location>
</feature>
<feature type="region of interest" description="Disordered" evidence="1">
    <location>
        <begin position="1"/>
        <end position="20"/>
    </location>
</feature>
<evidence type="ECO:0000256" key="1">
    <source>
        <dbReference type="SAM" id="MobiDB-lite"/>
    </source>
</evidence>
<keyword evidence="2" id="KW-0472">Membrane</keyword>
<dbReference type="Proteomes" id="UP000179616">
    <property type="component" value="Unassembled WGS sequence"/>
</dbReference>
<comment type="caution">
    <text evidence="3">The sequence shown here is derived from an EMBL/GenBank/DDBJ whole genome shotgun (WGS) entry which is preliminary data.</text>
</comment>
<feature type="compositionally biased region" description="Low complexity" evidence="1">
    <location>
        <begin position="112"/>
        <end position="129"/>
    </location>
</feature>
<name>A0A1S1LDE3_9MYCO</name>
<dbReference type="STRING" id="948102.BKG76_03535"/>
<dbReference type="RefSeq" id="WP_070936012.1">
    <property type="nucleotide sequence ID" value="NZ_MLIK01000004.1"/>
</dbReference>
<feature type="region of interest" description="Disordered" evidence="1">
    <location>
        <begin position="79"/>
        <end position="98"/>
    </location>
</feature>
<dbReference type="GeneID" id="57165861"/>
<evidence type="ECO:0000313" key="4">
    <source>
        <dbReference type="Proteomes" id="UP000179616"/>
    </source>
</evidence>
<feature type="transmembrane region" description="Helical" evidence="2">
    <location>
        <begin position="40"/>
        <end position="63"/>
    </location>
</feature>
<keyword evidence="2" id="KW-0812">Transmembrane</keyword>
<reference evidence="3 4" key="1">
    <citation type="submission" date="2016-10" db="EMBL/GenBank/DDBJ databases">
        <title>Evaluation of Human, Veterinary and Environmental Mycobacterium chelonae Isolates by Core Genome Phylogenomic Analysis, Targeted Gene Comparison, and Anti-microbial Susceptibility Patterns: A Tale of Mistaken Identities.</title>
        <authorList>
            <person name="Fogelson S.B."/>
            <person name="Camus A.C."/>
            <person name="Lorenz W."/>
            <person name="Vasireddy R."/>
            <person name="Vasireddy S."/>
            <person name="Smith T."/>
            <person name="Brown-Elliott B.A."/>
            <person name="Wallace R.J.Jr."/>
            <person name="Hasan N.A."/>
            <person name="Reischl U."/>
            <person name="Sanchez S."/>
        </authorList>
    </citation>
    <scope>NUCLEOTIDE SEQUENCE [LARGE SCALE GENOMIC DNA]</scope>
    <source>
        <strain evidence="3 4">1559</strain>
    </source>
</reference>
<dbReference type="AlphaFoldDB" id="A0A1S1LDE3"/>
<keyword evidence="2" id="KW-1133">Transmembrane helix</keyword>
<evidence type="ECO:0000313" key="3">
    <source>
        <dbReference type="EMBL" id="OHU30806.1"/>
    </source>
</evidence>
<accession>A0A1S1LDE3</accession>
<protein>
    <submittedName>
        <fullName evidence="3">Uncharacterized protein</fullName>
    </submittedName>
</protein>
<evidence type="ECO:0000256" key="2">
    <source>
        <dbReference type="SAM" id="Phobius"/>
    </source>
</evidence>